<protein>
    <submittedName>
        <fullName evidence="3">HDOD domain-containing protein</fullName>
    </submittedName>
</protein>
<comment type="caution">
    <text evidence="3">The sequence shown here is derived from an EMBL/GenBank/DDBJ whole genome shotgun (WGS) entry which is preliminary data.</text>
</comment>
<name>A0ABT2E9A7_9GAMM</name>
<proteinExistence type="predicted"/>
<evidence type="ECO:0000313" key="4">
    <source>
        <dbReference type="Proteomes" id="UP001165542"/>
    </source>
</evidence>
<evidence type="ECO:0000259" key="2">
    <source>
        <dbReference type="PROSITE" id="PS51833"/>
    </source>
</evidence>
<keyword evidence="4" id="KW-1185">Reference proteome</keyword>
<sequence>MMDIVEATRTRYMALTEELPTFLSQALLQCKNLPAMPSTALKVLMLARTPRATLGDYARTIECDPALTLRLVTLANSAYYSRVSQATGCLDAVQQLGLDTTLVAVLSFSLLPPSADHYRQRAWQRSITAALIAQRLTERYCADARGSVYTAALLQDIGILALQAAYPSKAATLYGDAELSHHQIEQLERTFFNGDHALVGAWLAAKWGAPDTLVDAIRGSHAEIEPSEPAQLCVRLSGPLADTLLAPNPAAMLARILPTLERLALCPPLSLKNLFEHVQSQLKALSEALTLPAASTLDIQALLAEAQELLFEHTLEMERRQERRERKSAARLHRFMPHETGR</sequence>
<evidence type="ECO:0000256" key="1">
    <source>
        <dbReference type="SAM" id="MobiDB-lite"/>
    </source>
</evidence>
<feature type="domain" description="HDOD" evidence="2">
    <location>
        <begin position="33"/>
        <end position="223"/>
    </location>
</feature>
<dbReference type="SUPFAM" id="SSF109604">
    <property type="entry name" value="HD-domain/PDEase-like"/>
    <property type="match status" value="1"/>
</dbReference>
<gene>
    <name evidence="3" type="ORF">LLY24_02335</name>
</gene>
<feature type="region of interest" description="Disordered" evidence="1">
    <location>
        <begin position="321"/>
        <end position="342"/>
    </location>
</feature>
<accession>A0ABT2E9A7</accession>
<dbReference type="Proteomes" id="UP001165542">
    <property type="component" value="Unassembled WGS sequence"/>
</dbReference>
<reference evidence="3" key="1">
    <citation type="submission" date="2021-11" db="EMBL/GenBank/DDBJ databases">
        <title>Halomonas sp., isolated from a coastal aquaculture zone in Dongshan Bay.</title>
        <authorList>
            <person name="Lin W."/>
        </authorList>
    </citation>
    <scope>NUCLEOTIDE SEQUENCE</scope>
    <source>
        <strain evidence="3">Yzlin-01</strain>
    </source>
</reference>
<dbReference type="PROSITE" id="PS51833">
    <property type="entry name" value="HDOD"/>
    <property type="match status" value="1"/>
</dbReference>
<evidence type="ECO:0000313" key="3">
    <source>
        <dbReference type="EMBL" id="MCS2608159.1"/>
    </source>
</evidence>
<dbReference type="PANTHER" id="PTHR33525:SF3">
    <property type="entry name" value="RIBONUCLEASE Y"/>
    <property type="match status" value="1"/>
</dbReference>
<dbReference type="PANTHER" id="PTHR33525">
    <property type="match status" value="1"/>
</dbReference>
<dbReference type="Pfam" id="PF08668">
    <property type="entry name" value="HDOD"/>
    <property type="match status" value="1"/>
</dbReference>
<dbReference type="InterPro" id="IPR052340">
    <property type="entry name" value="RNase_Y/CdgJ"/>
</dbReference>
<dbReference type="InterPro" id="IPR013976">
    <property type="entry name" value="HDOD"/>
</dbReference>
<organism evidence="3 4">
    <name type="scientific">Halomonas dongshanensis</name>
    <dbReference type="NCBI Taxonomy" id="2890835"/>
    <lineage>
        <taxon>Bacteria</taxon>
        <taxon>Pseudomonadati</taxon>
        <taxon>Pseudomonadota</taxon>
        <taxon>Gammaproteobacteria</taxon>
        <taxon>Oceanospirillales</taxon>
        <taxon>Halomonadaceae</taxon>
        <taxon>Halomonas</taxon>
    </lineage>
</organism>
<dbReference type="RefSeq" id="WP_259034651.1">
    <property type="nucleotide sequence ID" value="NZ_JAJISC010000001.1"/>
</dbReference>
<dbReference type="Gene3D" id="1.10.3210.10">
    <property type="entry name" value="Hypothetical protein af1432"/>
    <property type="match status" value="1"/>
</dbReference>
<dbReference type="EMBL" id="JAJISC010000001">
    <property type="protein sequence ID" value="MCS2608159.1"/>
    <property type="molecule type" value="Genomic_DNA"/>
</dbReference>